<proteinExistence type="predicted"/>
<dbReference type="AlphaFoldDB" id="A0A165GU91"/>
<evidence type="ECO:0000313" key="1">
    <source>
        <dbReference type="EMBL" id="KZV91020.1"/>
    </source>
</evidence>
<dbReference type="Proteomes" id="UP000077266">
    <property type="component" value="Unassembled WGS sequence"/>
</dbReference>
<protein>
    <submittedName>
        <fullName evidence="1">Uncharacterized protein</fullName>
    </submittedName>
</protein>
<name>A0A165GU91_EXIGL</name>
<organism evidence="1 2">
    <name type="scientific">Exidia glandulosa HHB12029</name>
    <dbReference type="NCBI Taxonomy" id="1314781"/>
    <lineage>
        <taxon>Eukaryota</taxon>
        <taxon>Fungi</taxon>
        <taxon>Dikarya</taxon>
        <taxon>Basidiomycota</taxon>
        <taxon>Agaricomycotina</taxon>
        <taxon>Agaricomycetes</taxon>
        <taxon>Auriculariales</taxon>
        <taxon>Exidiaceae</taxon>
        <taxon>Exidia</taxon>
    </lineage>
</organism>
<dbReference type="EMBL" id="KV426036">
    <property type="protein sequence ID" value="KZV91020.1"/>
    <property type="molecule type" value="Genomic_DNA"/>
</dbReference>
<dbReference type="InParanoid" id="A0A165GU91"/>
<reference evidence="1 2" key="1">
    <citation type="journal article" date="2016" name="Mol. Biol. Evol.">
        <title>Comparative Genomics of Early-Diverging Mushroom-Forming Fungi Provides Insights into the Origins of Lignocellulose Decay Capabilities.</title>
        <authorList>
            <person name="Nagy L.G."/>
            <person name="Riley R."/>
            <person name="Tritt A."/>
            <person name="Adam C."/>
            <person name="Daum C."/>
            <person name="Floudas D."/>
            <person name="Sun H."/>
            <person name="Yadav J.S."/>
            <person name="Pangilinan J."/>
            <person name="Larsson K.H."/>
            <person name="Matsuura K."/>
            <person name="Barry K."/>
            <person name="Labutti K."/>
            <person name="Kuo R."/>
            <person name="Ohm R.A."/>
            <person name="Bhattacharya S.S."/>
            <person name="Shirouzu T."/>
            <person name="Yoshinaga Y."/>
            <person name="Martin F.M."/>
            <person name="Grigoriev I.V."/>
            <person name="Hibbett D.S."/>
        </authorList>
    </citation>
    <scope>NUCLEOTIDE SEQUENCE [LARGE SCALE GENOMIC DNA]</scope>
    <source>
        <strain evidence="1 2">HHB12029</strain>
    </source>
</reference>
<sequence>MCTLVARKERRAACSVRASDLGFDAHPSAGRAHLWKAHRLSRRSRISFAEHLLIALELGLCAHGQHEACHQWQRSVTNISATPSVQTARSQALRSKPFVRACCVRECTGNPLCALLDRYSGNLDSLASESLSPPLYTLSSRRLLHATHGLVLIDRFASTQGHDSCAVGSLRRPSGPRQRSH</sequence>
<gene>
    <name evidence="1" type="ORF">EXIGLDRAFT_105846</name>
</gene>
<evidence type="ECO:0000313" key="2">
    <source>
        <dbReference type="Proteomes" id="UP000077266"/>
    </source>
</evidence>
<keyword evidence="2" id="KW-1185">Reference proteome</keyword>
<accession>A0A165GU91</accession>